<proteinExistence type="predicted"/>
<gene>
    <name evidence="1" type="ORF">CXR34_16920</name>
</gene>
<evidence type="ECO:0000313" key="1">
    <source>
        <dbReference type="EMBL" id="AUG30980.1"/>
    </source>
</evidence>
<evidence type="ECO:0000313" key="2">
    <source>
        <dbReference type="Proteomes" id="UP000233276"/>
    </source>
</evidence>
<name>A0A2K9DBK4_9MICO</name>
<sequence length="199" mass="20125">MVGAVVVTAAATSAAYTDQANMNLAGDAGVGYQGHFDIGIVLPDGTVEQADAPAGYAWPVTDAETLVPGRTVVTQIPVFNNTTDLDADTVVTLVARDGTGAVSPSVPNITPYLRFTASRADGSVLFSDAALADAHASLGTLSARGEQPLVAGDAYTPGATASSDIITLTIRYLDVAGVESLNGGQSALAVQFDAASRKP</sequence>
<dbReference type="AlphaFoldDB" id="A0A2K9DBK4"/>
<accession>A0A2K9DBK4</accession>
<organism evidence="1 2">
    <name type="scientific">Microbacterium hominis</name>
    <dbReference type="NCBI Taxonomy" id="162426"/>
    <lineage>
        <taxon>Bacteria</taxon>
        <taxon>Bacillati</taxon>
        <taxon>Actinomycetota</taxon>
        <taxon>Actinomycetes</taxon>
        <taxon>Micrococcales</taxon>
        <taxon>Microbacteriaceae</taxon>
        <taxon>Microbacterium</taxon>
    </lineage>
</organism>
<dbReference type="EMBL" id="CP025299">
    <property type="protein sequence ID" value="AUG30980.1"/>
    <property type="molecule type" value="Genomic_DNA"/>
</dbReference>
<protein>
    <submittedName>
        <fullName evidence="1">Uncharacterized protein</fullName>
    </submittedName>
</protein>
<reference evidence="1 2" key="1">
    <citation type="submission" date="2017-12" db="EMBL/GenBank/DDBJ databases">
        <title>Isolation and characterization of estrogens degradatiion strain Microbacterium hominis SJTG1.</title>
        <authorList>
            <person name="Xiong W."/>
            <person name="Yin C."/>
            <person name="Zheng D."/>
            <person name="Liang R."/>
        </authorList>
    </citation>
    <scope>NUCLEOTIDE SEQUENCE [LARGE SCALE GENOMIC DNA]</scope>
    <source>
        <strain evidence="1 2">SJTG1</strain>
    </source>
</reference>
<dbReference type="Proteomes" id="UP000233276">
    <property type="component" value="Chromosome"/>
</dbReference>
<dbReference type="KEGG" id="mhos:CXR34_16920"/>